<accession>A0A6A4WEW3</accession>
<dbReference type="EMBL" id="VIIS01001253">
    <property type="protein sequence ID" value="KAF0300548.1"/>
    <property type="molecule type" value="Genomic_DNA"/>
</dbReference>
<evidence type="ECO:0000256" key="2">
    <source>
        <dbReference type="SAM" id="SignalP"/>
    </source>
</evidence>
<reference evidence="3 4" key="1">
    <citation type="submission" date="2019-07" db="EMBL/GenBank/DDBJ databases">
        <title>Draft genome assembly of a fouling barnacle, Amphibalanus amphitrite (Darwin, 1854): The first reference genome for Thecostraca.</title>
        <authorList>
            <person name="Kim W."/>
        </authorList>
    </citation>
    <scope>NUCLEOTIDE SEQUENCE [LARGE SCALE GENOMIC DNA]</scope>
    <source>
        <strain evidence="3">SNU_AA5</strain>
        <tissue evidence="3">Soma without cirri and trophi</tissue>
    </source>
</reference>
<name>A0A6A4WEW3_AMPAM</name>
<evidence type="ECO:0000313" key="3">
    <source>
        <dbReference type="EMBL" id="KAF0300548.1"/>
    </source>
</evidence>
<organism evidence="3 4">
    <name type="scientific">Amphibalanus amphitrite</name>
    <name type="common">Striped barnacle</name>
    <name type="synonym">Balanus amphitrite</name>
    <dbReference type="NCBI Taxonomy" id="1232801"/>
    <lineage>
        <taxon>Eukaryota</taxon>
        <taxon>Metazoa</taxon>
        <taxon>Ecdysozoa</taxon>
        <taxon>Arthropoda</taxon>
        <taxon>Crustacea</taxon>
        <taxon>Multicrustacea</taxon>
        <taxon>Cirripedia</taxon>
        <taxon>Thoracica</taxon>
        <taxon>Thoracicalcarea</taxon>
        <taxon>Balanomorpha</taxon>
        <taxon>Balanoidea</taxon>
        <taxon>Balanidae</taxon>
        <taxon>Amphibalaninae</taxon>
        <taxon>Amphibalanus</taxon>
    </lineage>
</organism>
<comment type="caution">
    <text evidence="3">The sequence shown here is derived from an EMBL/GenBank/DDBJ whole genome shotgun (WGS) entry which is preliminary data.</text>
</comment>
<proteinExistence type="predicted"/>
<evidence type="ECO:0000313" key="4">
    <source>
        <dbReference type="Proteomes" id="UP000440578"/>
    </source>
</evidence>
<dbReference type="Proteomes" id="UP000440578">
    <property type="component" value="Unassembled WGS sequence"/>
</dbReference>
<feature type="chain" id="PRO_5025526369" evidence="2">
    <location>
        <begin position="24"/>
        <end position="196"/>
    </location>
</feature>
<feature type="compositionally biased region" description="Polar residues" evidence="1">
    <location>
        <begin position="146"/>
        <end position="172"/>
    </location>
</feature>
<keyword evidence="4" id="KW-1185">Reference proteome</keyword>
<evidence type="ECO:0000256" key="1">
    <source>
        <dbReference type="SAM" id="MobiDB-lite"/>
    </source>
</evidence>
<feature type="signal peptide" evidence="2">
    <location>
        <begin position="1"/>
        <end position="23"/>
    </location>
</feature>
<keyword evidence="2" id="KW-0732">Signal</keyword>
<dbReference type="AlphaFoldDB" id="A0A6A4WEW3"/>
<sequence length="196" mass="20955">MGIISAVTGRLKWLWAALPAVRCRLPDSPPGPGCWPPVLPAAQCPSSVRCCGLEIRRDTRPGMVDASVPAAEVLGSPATAGRPSWRGTVLETAECRQYSRPRADSGPYSTRSAALDTPLTGDYIRHAAASGDYNCRATVSGEDDPQTSQFSDYSHHTSQSGDYNRHAAQTSDSSEHTADSSKYSQHRAVLDPTALL</sequence>
<gene>
    <name evidence="3" type="ORF">FJT64_026948</name>
</gene>
<protein>
    <submittedName>
        <fullName evidence="3">Uncharacterized protein</fullName>
    </submittedName>
</protein>
<feature type="region of interest" description="Disordered" evidence="1">
    <location>
        <begin position="138"/>
        <end position="196"/>
    </location>
</feature>